<organism evidence="2 3">
    <name type="scientific">Candidatus Jettenia ecosi</name>
    <dbReference type="NCBI Taxonomy" id="2494326"/>
    <lineage>
        <taxon>Bacteria</taxon>
        <taxon>Pseudomonadati</taxon>
        <taxon>Planctomycetota</taxon>
        <taxon>Candidatus Brocadiia</taxon>
        <taxon>Candidatus Brocadiales</taxon>
        <taxon>Candidatus Brocadiaceae</taxon>
        <taxon>Candidatus Jettenia</taxon>
    </lineage>
</organism>
<dbReference type="AlphaFoldDB" id="A0A533QDX0"/>
<name>A0A533QDX0_9BACT</name>
<evidence type="ECO:0000313" key="2">
    <source>
        <dbReference type="EMBL" id="TLD42749.1"/>
    </source>
</evidence>
<comment type="caution">
    <text evidence="2">The sequence shown here is derived from an EMBL/GenBank/DDBJ whole genome shotgun (WGS) entry which is preliminary data.</text>
</comment>
<dbReference type="EMBL" id="SULG01000014">
    <property type="protein sequence ID" value="TLD42749.1"/>
    <property type="molecule type" value="Genomic_DNA"/>
</dbReference>
<gene>
    <name evidence="2" type="ORF">JETT_0984</name>
</gene>
<evidence type="ECO:0000313" key="3">
    <source>
        <dbReference type="Proteomes" id="UP000319783"/>
    </source>
</evidence>
<accession>A0A533QDX0</accession>
<evidence type="ECO:0000256" key="1">
    <source>
        <dbReference type="SAM" id="Phobius"/>
    </source>
</evidence>
<dbReference type="Proteomes" id="UP000319783">
    <property type="component" value="Unassembled WGS sequence"/>
</dbReference>
<proteinExistence type="predicted"/>
<keyword evidence="1" id="KW-0812">Transmembrane</keyword>
<reference evidence="2 3" key="1">
    <citation type="submission" date="2019-04" db="EMBL/GenBank/DDBJ databases">
        <title>Genome of a novel bacterium Candidatus Jettenia ecosi reconstructed from metagenome of an anammox bioreactor.</title>
        <authorList>
            <person name="Mardanov A.V."/>
            <person name="Beletsky A.V."/>
            <person name="Ravin N.V."/>
            <person name="Botchkova E.A."/>
            <person name="Litti Y.V."/>
            <person name="Nozhevnikova A.N."/>
        </authorList>
    </citation>
    <scope>NUCLEOTIDE SEQUENCE [LARGE SCALE GENOMIC DNA]</scope>
    <source>
        <strain evidence="2">J2</strain>
    </source>
</reference>
<feature type="transmembrane region" description="Helical" evidence="1">
    <location>
        <begin position="12"/>
        <end position="31"/>
    </location>
</feature>
<sequence length="41" mass="4737">MFIEKYDIQNLTPIGISITGVLSLTLLRILYKVIMHICRDT</sequence>
<keyword evidence="1" id="KW-1133">Transmembrane helix</keyword>
<keyword evidence="1" id="KW-0472">Membrane</keyword>
<protein>
    <submittedName>
        <fullName evidence="2">Uncharacterized protein</fullName>
    </submittedName>
</protein>